<organism evidence="1 2">
    <name type="scientific">Sandaracinus amylolyticus</name>
    <dbReference type="NCBI Taxonomy" id="927083"/>
    <lineage>
        <taxon>Bacteria</taxon>
        <taxon>Pseudomonadati</taxon>
        <taxon>Myxococcota</taxon>
        <taxon>Polyangia</taxon>
        <taxon>Polyangiales</taxon>
        <taxon>Sandaracinaceae</taxon>
        <taxon>Sandaracinus</taxon>
    </lineage>
</organism>
<dbReference type="InterPro" id="IPR023375">
    <property type="entry name" value="ADC_dom_sf"/>
</dbReference>
<dbReference type="PANTHER" id="PTHR40518:SF1">
    <property type="entry name" value="ACETOACETATE DECARBOXYLASE"/>
    <property type="match status" value="1"/>
</dbReference>
<evidence type="ECO:0008006" key="3">
    <source>
        <dbReference type="Google" id="ProtNLM"/>
    </source>
</evidence>
<sequence>MTGMEPHYPEAPWHTHGRAIFQPFLVRAESLRLPEGFVPRLVGGRAIGLLGIVEYVAPSPLTYRELVWMPCFVRARRAASGYFVEKMYVDSEASLRGGRELWALPKQIARFEWGEREVRVETEDGARLVLDVALRGPAVRAPNDVATVQDAGDALVRFRGSGRAKVRSAHLRVREARGLEAWSGWGGATRVRGAGAALVDFAITMHPPKRVAT</sequence>
<dbReference type="InterPro" id="IPR010451">
    <property type="entry name" value="Acetoacetate_decarboxylase"/>
</dbReference>
<proteinExistence type="predicted"/>
<protein>
    <recommendedName>
        <fullName evidence="3">Acetoacetate decarboxylase</fullName>
    </recommendedName>
</protein>
<dbReference type="GO" id="GO:0016829">
    <property type="term" value="F:lyase activity"/>
    <property type="evidence" value="ECO:0007669"/>
    <property type="project" value="InterPro"/>
</dbReference>
<dbReference type="AlphaFoldDB" id="A0A0F6YIB3"/>
<dbReference type="Proteomes" id="UP000034883">
    <property type="component" value="Chromosome"/>
</dbReference>
<accession>A0A0F6YIB3</accession>
<dbReference type="PANTHER" id="PTHR40518">
    <property type="entry name" value="ACETOACETATE DECARBOXYLASE"/>
    <property type="match status" value="1"/>
</dbReference>
<reference evidence="1 2" key="1">
    <citation type="submission" date="2015-03" db="EMBL/GenBank/DDBJ databases">
        <title>Genome assembly of Sandaracinus amylolyticus DSM 53668.</title>
        <authorList>
            <person name="Sharma G."/>
            <person name="Subramanian S."/>
        </authorList>
    </citation>
    <scope>NUCLEOTIDE SEQUENCE [LARGE SCALE GENOMIC DNA]</scope>
    <source>
        <strain evidence="1 2">DSM 53668</strain>
    </source>
</reference>
<dbReference type="STRING" id="927083.DB32_003131"/>
<dbReference type="KEGG" id="samy:DB32_003131"/>
<evidence type="ECO:0000313" key="1">
    <source>
        <dbReference type="EMBL" id="AKF05982.1"/>
    </source>
</evidence>
<dbReference type="Gene3D" id="2.40.400.10">
    <property type="entry name" value="Acetoacetate decarboxylase-like"/>
    <property type="match status" value="1"/>
</dbReference>
<dbReference type="OrthoDB" id="834556at2"/>
<gene>
    <name evidence="1" type="ORF">DB32_003131</name>
</gene>
<dbReference type="Pfam" id="PF06314">
    <property type="entry name" value="ADC"/>
    <property type="match status" value="1"/>
</dbReference>
<name>A0A0F6YIB3_9BACT</name>
<dbReference type="SUPFAM" id="SSF160104">
    <property type="entry name" value="Acetoacetate decarboxylase-like"/>
    <property type="match status" value="1"/>
</dbReference>
<keyword evidence="2" id="KW-1185">Reference proteome</keyword>
<evidence type="ECO:0000313" key="2">
    <source>
        <dbReference type="Proteomes" id="UP000034883"/>
    </source>
</evidence>
<dbReference type="EMBL" id="CP011125">
    <property type="protein sequence ID" value="AKF05982.1"/>
    <property type="molecule type" value="Genomic_DNA"/>
</dbReference>